<dbReference type="PANTHER" id="PTHR32089:SF114">
    <property type="entry name" value="METHYL-ACCEPTING CHEMOTAXIS PROTEIN MCPB"/>
    <property type="match status" value="1"/>
</dbReference>
<evidence type="ECO:0000256" key="10">
    <source>
        <dbReference type="PROSITE-ProRule" id="PRU00284"/>
    </source>
</evidence>
<keyword evidence="7 11" id="KW-0472">Membrane</keyword>
<dbReference type="SMART" id="SM00283">
    <property type="entry name" value="MA"/>
    <property type="match status" value="1"/>
</dbReference>
<dbReference type="GO" id="GO:0005886">
    <property type="term" value="C:plasma membrane"/>
    <property type="evidence" value="ECO:0007669"/>
    <property type="project" value="UniProtKB-SubCell"/>
</dbReference>
<evidence type="ECO:0000256" key="9">
    <source>
        <dbReference type="ARBA" id="ARBA00029447"/>
    </source>
</evidence>
<feature type="domain" description="HAMP" evidence="13">
    <location>
        <begin position="322"/>
        <end position="375"/>
    </location>
</feature>
<dbReference type="AlphaFoldDB" id="A0A9X3Z368"/>
<evidence type="ECO:0000313" key="15">
    <source>
        <dbReference type="Proteomes" id="UP001151071"/>
    </source>
</evidence>
<comment type="similarity">
    <text evidence="9">Belongs to the methyl-accepting chemotaxis (MCP) protein family.</text>
</comment>
<dbReference type="GO" id="GO:0007165">
    <property type="term" value="P:signal transduction"/>
    <property type="evidence" value="ECO:0007669"/>
    <property type="project" value="UniProtKB-KW"/>
</dbReference>
<dbReference type="Pfam" id="PF02743">
    <property type="entry name" value="dCache_1"/>
    <property type="match status" value="1"/>
</dbReference>
<dbReference type="CDD" id="cd11386">
    <property type="entry name" value="MCP_signal"/>
    <property type="match status" value="1"/>
</dbReference>
<evidence type="ECO:0000256" key="1">
    <source>
        <dbReference type="ARBA" id="ARBA00004651"/>
    </source>
</evidence>
<dbReference type="Gene3D" id="1.10.287.950">
    <property type="entry name" value="Methyl-accepting chemotaxis protein"/>
    <property type="match status" value="1"/>
</dbReference>
<evidence type="ECO:0000256" key="2">
    <source>
        <dbReference type="ARBA" id="ARBA00022475"/>
    </source>
</evidence>
<accession>A0A9X3Z368</accession>
<keyword evidence="8 10" id="KW-0807">Transducer</keyword>
<gene>
    <name evidence="14" type="ORF">O3V59_09375</name>
</gene>
<evidence type="ECO:0000256" key="6">
    <source>
        <dbReference type="ARBA" id="ARBA00022989"/>
    </source>
</evidence>
<dbReference type="SUPFAM" id="SSF58104">
    <property type="entry name" value="Methyl-accepting chemotaxis protein (MCP) signaling domain"/>
    <property type="match status" value="1"/>
</dbReference>
<keyword evidence="2" id="KW-1003">Cell membrane</keyword>
<proteinExistence type="inferred from homology"/>
<dbReference type="PANTHER" id="PTHR32089">
    <property type="entry name" value="METHYL-ACCEPTING CHEMOTAXIS PROTEIN MCPB"/>
    <property type="match status" value="1"/>
</dbReference>
<evidence type="ECO:0000256" key="3">
    <source>
        <dbReference type="ARBA" id="ARBA00022481"/>
    </source>
</evidence>
<dbReference type="CDD" id="cd06225">
    <property type="entry name" value="HAMP"/>
    <property type="match status" value="1"/>
</dbReference>
<dbReference type="InterPro" id="IPR003660">
    <property type="entry name" value="HAMP_dom"/>
</dbReference>
<dbReference type="CDD" id="cd12912">
    <property type="entry name" value="PDC2_MCP_like"/>
    <property type="match status" value="1"/>
</dbReference>
<keyword evidence="5 11" id="KW-0812">Transmembrane</keyword>
<dbReference type="CDD" id="cd12913">
    <property type="entry name" value="PDC1_MCP_like"/>
    <property type="match status" value="1"/>
</dbReference>
<comment type="subcellular location">
    <subcellularLocation>
        <location evidence="1">Cell membrane</location>
        <topology evidence="1">Multi-pass membrane protein</topology>
    </subcellularLocation>
</comment>
<reference evidence="14" key="1">
    <citation type="submission" date="2022-12" db="EMBL/GenBank/DDBJ databases">
        <title>Draft genome sequence of the thermophilic strain Brevibacillus thermoruber HT42, isolated from Los Humeros, Puebla, Mexico, with biotechnological potential.</title>
        <authorList>
            <person name="Lara Sanchez J."/>
            <person name="Solis Palacios R."/>
            <person name="Bustos Baena A.S."/>
            <person name="Ruz Baez A.E."/>
            <person name="Espinosa Luna G."/>
            <person name="Oliart Ros R.M."/>
        </authorList>
    </citation>
    <scope>NUCLEOTIDE SEQUENCE</scope>
    <source>
        <strain evidence="14">HT42</strain>
    </source>
</reference>
<organism evidence="14 15">
    <name type="scientific">Brevibacillus thermoruber</name>
    <dbReference type="NCBI Taxonomy" id="33942"/>
    <lineage>
        <taxon>Bacteria</taxon>
        <taxon>Bacillati</taxon>
        <taxon>Bacillota</taxon>
        <taxon>Bacilli</taxon>
        <taxon>Bacillales</taxon>
        <taxon>Paenibacillaceae</taxon>
        <taxon>Brevibacillus</taxon>
    </lineage>
</organism>
<feature type="transmembrane region" description="Helical" evidence="11">
    <location>
        <begin position="297"/>
        <end position="320"/>
    </location>
</feature>
<dbReference type="Pfam" id="PF00015">
    <property type="entry name" value="MCPsignal"/>
    <property type="match status" value="1"/>
</dbReference>
<dbReference type="InterPro" id="IPR029151">
    <property type="entry name" value="Sensor-like_sf"/>
</dbReference>
<evidence type="ECO:0000256" key="4">
    <source>
        <dbReference type="ARBA" id="ARBA00022500"/>
    </source>
</evidence>
<sequence length="680" mass="73376">MKSLKNTLVSILALVTVVIFVFQSGVGFVQFKSIIFGKEESLLQMQVAREAAHLDGILNKTGRLAEALSYTVAHSSVSDIQRIEGALLDVVGADNLIVGGGFWMEPYSYDPGRKLFGRYAIRNEGKIYLDPQYSDGSYDYLSQDWYKAGLVDKKMVWTEPYPDPISKVPMITAVSAIRHGGKIVGTVTVDIGLTELTKSIENLKVGETGYGFIVSHSGTFVAHRDQSKNMQAKITDESEAGLRELGPAILEADKPGFATASIGGSEHYVTYSPIGDTGMTLVTVMPKAEIMGSVNQFLYTSTAIFLVAISVFLVTLYWFVNRQVAVPLKKLSEGIVALAEHKDLSSRFEVVRRDEIGRVATALNHFVTDLYDMMKNINRTAGVVEEVSRRSAGNANEATMAFTRVAESFREVAAGTENQLYGAEESARAMEEMAIGIQRIAEASATVAEASRDMAGQAAAGSESIDKVSSQMQSIQQSVSYSNEVVQKLDSRSHEISQIVEAISDIASQTNLLALNAAIEAARAGEQGRGFAVVADEVRKLAEQSNESASRIAGLIAEIQKETALAVEAMQTGTEQVHTGIIVASESGEAFRRIMESTQYVADQIQEISAVAEQMSAASEQVTASIAQLSNIAKASADSAASASGSAEEQLRSMNELSASADNLSRMARDLQQLIEKFKL</sequence>
<evidence type="ECO:0000259" key="12">
    <source>
        <dbReference type="PROSITE" id="PS50111"/>
    </source>
</evidence>
<dbReference type="EMBL" id="JAPYYP010000009">
    <property type="protein sequence ID" value="MDA5108571.1"/>
    <property type="molecule type" value="Genomic_DNA"/>
</dbReference>
<dbReference type="RefSeq" id="WP_271140009.1">
    <property type="nucleotide sequence ID" value="NZ_JAPYYP010000009.1"/>
</dbReference>
<evidence type="ECO:0000256" key="8">
    <source>
        <dbReference type="ARBA" id="ARBA00023224"/>
    </source>
</evidence>
<evidence type="ECO:0000313" key="14">
    <source>
        <dbReference type="EMBL" id="MDA5108571.1"/>
    </source>
</evidence>
<dbReference type="InterPro" id="IPR004089">
    <property type="entry name" value="MCPsignal_dom"/>
</dbReference>
<keyword evidence="6 11" id="KW-1133">Transmembrane helix</keyword>
<dbReference type="Pfam" id="PF00672">
    <property type="entry name" value="HAMP"/>
    <property type="match status" value="1"/>
</dbReference>
<comment type="caution">
    <text evidence="14">The sequence shown here is derived from an EMBL/GenBank/DDBJ whole genome shotgun (WGS) entry which is preliminary data.</text>
</comment>
<dbReference type="Proteomes" id="UP001151071">
    <property type="component" value="Unassembled WGS sequence"/>
</dbReference>
<dbReference type="SMART" id="SM00304">
    <property type="entry name" value="HAMP"/>
    <property type="match status" value="1"/>
</dbReference>
<dbReference type="PROSITE" id="PS50885">
    <property type="entry name" value="HAMP"/>
    <property type="match status" value="1"/>
</dbReference>
<evidence type="ECO:0000259" key="13">
    <source>
        <dbReference type="PROSITE" id="PS50885"/>
    </source>
</evidence>
<evidence type="ECO:0000256" key="11">
    <source>
        <dbReference type="SAM" id="Phobius"/>
    </source>
</evidence>
<dbReference type="InterPro" id="IPR033479">
    <property type="entry name" value="dCache_1"/>
</dbReference>
<protein>
    <submittedName>
        <fullName evidence="14">Methyl-accepting chemotaxis protein</fullName>
    </submittedName>
</protein>
<keyword evidence="15" id="KW-1185">Reference proteome</keyword>
<dbReference type="Gene3D" id="3.30.450.20">
    <property type="entry name" value="PAS domain"/>
    <property type="match status" value="2"/>
</dbReference>
<keyword evidence="3" id="KW-0488">Methylation</keyword>
<name>A0A9X3Z368_9BACL</name>
<dbReference type="SUPFAM" id="SSF103190">
    <property type="entry name" value="Sensory domain-like"/>
    <property type="match status" value="1"/>
</dbReference>
<evidence type="ECO:0000256" key="5">
    <source>
        <dbReference type="ARBA" id="ARBA00022692"/>
    </source>
</evidence>
<evidence type="ECO:0000256" key="7">
    <source>
        <dbReference type="ARBA" id="ARBA00023136"/>
    </source>
</evidence>
<feature type="domain" description="Methyl-accepting transducer" evidence="12">
    <location>
        <begin position="394"/>
        <end position="630"/>
    </location>
</feature>
<dbReference type="GO" id="GO:0006935">
    <property type="term" value="P:chemotaxis"/>
    <property type="evidence" value="ECO:0007669"/>
    <property type="project" value="UniProtKB-KW"/>
</dbReference>
<keyword evidence="4" id="KW-0145">Chemotaxis</keyword>
<dbReference type="PROSITE" id="PS50111">
    <property type="entry name" value="CHEMOTAXIS_TRANSDUC_2"/>
    <property type="match status" value="1"/>
</dbReference>